<evidence type="ECO:0000256" key="1">
    <source>
        <dbReference type="SAM" id="MobiDB-lite"/>
    </source>
</evidence>
<evidence type="ECO:0000313" key="2">
    <source>
        <dbReference type="EMBL" id="GHH72091.1"/>
    </source>
</evidence>
<reference evidence="2" key="2">
    <citation type="submission" date="2020-09" db="EMBL/GenBank/DDBJ databases">
        <authorList>
            <person name="Sun Q."/>
            <person name="Ohkuma M."/>
        </authorList>
    </citation>
    <scope>NUCLEOTIDE SEQUENCE</scope>
    <source>
        <strain evidence="2">JCM 5069</strain>
    </source>
</reference>
<dbReference type="AlphaFoldDB" id="A0A919FUB7"/>
<comment type="caution">
    <text evidence="2">The sequence shown here is derived from an EMBL/GenBank/DDBJ whole genome shotgun (WGS) entry which is preliminary data.</text>
</comment>
<feature type="region of interest" description="Disordered" evidence="1">
    <location>
        <begin position="14"/>
        <end position="38"/>
    </location>
</feature>
<sequence>MDAAEAYASASFLPPLPAFPQVPAAPGTPPSPETGPGTAAEIAVQGLECVAARAADEAHRLLAAALSARYEQLSGELAPGQDAVRIPAALPAPARGCDAEITARLAAGSGRDPDTLARAVRAWQHGGASELQALEQQCPEPGGTRTRAYRTRHGMGRRRAPMPAHGREPLDRERRAGTGAPGP</sequence>
<protein>
    <submittedName>
        <fullName evidence="2">Uncharacterized protein</fullName>
    </submittedName>
</protein>
<proteinExistence type="predicted"/>
<organism evidence="2 3">
    <name type="scientific">Streptomyces sulfonofaciens</name>
    <dbReference type="NCBI Taxonomy" id="68272"/>
    <lineage>
        <taxon>Bacteria</taxon>
        <taxon>Bacillati</taxon>
        <taxon>Actinomycetota</taxon>
        <taxon>Actinomycetes</taxon>
        <taxon>Kitasatosporales</taxon>
        <taxon>Streptomycetaceae</taxon>
        <taxon>Streptomyces</taxon>
    </lineage>
</organism>
<accession>A0A919FUB7</accession>
<feature type="compositionally biased region" description="Basic and acidic residues" evidence="1">
    <location>
        <begin position="165"/>
        <end position="176"/>
    </location>
</feature>
<keyword evidence="3" id="KW-1185">Reference proteome</keyword>
<gene>
    <name evidence="2" type="ORF">GCM10018793_08560</name>
</gene>
<name>A0A919FUB7_9ACTN</name>
<dbReference type="Proteomes" id="UP000603708">
    <property type="component" value="Unassembled WGS sequence"/>
</dbReference>
<feature type="region of interest" description="Disordered" evidence="1">
    <location>
        <begin position="137"/>
        <end position="183"/>
    </location>
</feature>
<dbReference type="EMBL" id="BNCD01000002">
    <property type="protein sequence ID" value="GHH72091.1"/>
    <property type="molecule type" value="Genomic_DNA"/>
</dbReference>
<feature type="compositionally biased region" description="Basic residues" evidence="1">
    <location>
        <begin position="147"/>
        <end position="160"/>
    </location>
</feature>
<evidence type="ECO:0000313" key="3">
    <source>
        <dbReference type="Proteomes" id="UP000603708"/>
    </source>
</evidence>
<reference evidence="2" key="1">
    <citation type="journal article" date="2014" name="Int. J. Syst. Evol. Microbiol.">
        <title>Complete genome sequence of Corynebacterium casei LMG S-19264T (=DSM 44701T), isolated from a smear-ripened cheese.</title>
        <authorList>
            <consortium name="US DOE Joint Genome Institute (JGI-PGF)"/>
            <person name="Walter F."/>
            <person name="Albersmeier A."/>
            <person name="Kalinowski J."/>
            <person name="Ruckert C."/>
        </authorList>
    </citation>
    <scope>NUCLEOTIDE SEQUENCE</scope>
    <source>
        <strain evidence="2">JCM 5069</strain>
    </source>
</reference>